<name>A0A0V8JPI8_9BACI</name>
<dbReference type="GO" id="GO:0003796">
    <property type="term" value="F:lysozyme activity"/>
    <property type="evidence" value="ECO:0007669"/>
    <property type="project" value="UniProtKB-EC"/>
</dbReference>
<dbReference type="InterPro" id="IPR018077">
    <property type="entry name" value="Glyco_hydro_fam25_subgr"/>
</dbReference>
<dbReference type="EC" id="3.2.1.17" evidence="4"/>
<evidence type="ECO:0000256" key="4">
    <source>
        <dbReference type="RuleBase" id="RU361176"/>
    </source>
</evidence>
<dbReference type="AlphaFoldDB" id="A0A0V8JPI8"/>
<evidence type="ECO:0000259" key="5">
    <source>
        <dbReference type="Pfam" id="PF01471"/>
    </source>
</evidence>
<evidence type="ECO:0000256" key="1">
    <source>
        <dbReference type="ARBA" id="ARBA00010646"/>
    </source>
</evidence>
<dbReference type="InterPro" id="IPR002053">
    <property type="entry name" value="Glyco_hydro_25"/>
</dbReference>
<dbReference type="GO" id="GO:0016052">
    <property type="term" value="P:carbohydrate catabolic process"/>
    <property type="evidence" value="ECO:0007669"/>
    <property type="project" value="TreeGrafter"/>
</dbReference>
<dbReference type="RefSeq" id="WP_062686497.1">
    <property type="nucleotide sequence ID" value="NZ_KQ758632.1"/>
</dbReference>
<gene>
    <name evidence="6" type="ORF">AS180_04650</name>
</gene>
<dbReference type="Gene3D" id="3.20.20.80">
    <property type="entry name" value="Glycosidases"/>
    <property type="match status" value="1"/>
</dbReference>
<organism evidence="6 7">
    <name type="scientific">Priestia veravalensis</name>
    <dbReference type="NCBI Taxonomy" id="1414648"/>
    <lineage>
        <taxon>Bacteria</taxon>
        <taxon>Bacillati</taxon>
        <taxon>Bacillota</taxon>
        <taxon>Bacilli</taxon>
        <taxon>Bacillales</taxon>
        <taxon>Bacillaceae</taxon>
        <taxon>Priestia</taxon>
    </lineage>
</organism>
<dbReference type="InterPro" id="IPR036366">
    <property type="entry name" value="PGBDSf"/>
</dbReference>
<sequence length="322" mass="36822">MQNRSIYNPLIIDVSHHQGEIDWERVARAGVQGAYIKLTEGKTFTDPRVYENYVEAKRVGLLVGFYHYAHCTNDPKQEVAFFLQQLQSMKFDFPPCLDLEVNKGKNAEFVSRFGRTWLEEMEKNTGVQPLLYSGYHFAKTYFTKELSYYPLWIARYSSSNRTEGFDCPGNLFTWSEWTMFQFTDQGKVDGISTYVDLNEMNAAFFQYVKESKPSLLSTVKTSFQQMKSQFVKSSNPSLPKGMLKKGARGEEVFVLQKALASVYFYPNKFAPNHGIDGIYGANTANAVARFQKVYLPKEVDGIYGPNVRLKLEEVMKGKEAGT</sequence>
<accession>A0A0V8JPI8</accession>
<dbReference type="PANTHER" id="PTHR34135:SF2">
    <property type="entry name" value="LYSOZYME"/>
    <property type="match status" value="1"/>
</dbReference>
<comment type="similarity">
    <text evidence="1 4">Belongs to the glycosyl hydrolase 25 family.</text>
</comment>
<protein>
    <recommendedName>
        <fullName evidence="4">Lysozyme</fullName>
        <ecNumber evidence="4">3.2.1.17</ecNumber>
    </recommendedName>
</protein>
<dbReference type="CDD" id="cd00599">
    <property type="entry name" value="GH25_muramidase"/>
    <property type="match status" value="1"/>
</dbReference>
<evidence type="ECO:0000313" key="6">
    <source>
        <dbReference type="EMBL" id="KSU88955.1"/>
    </source>
</evidence>
<dbReference type="Pfam" id="PF01183">
    <property type="entry name" value="Glyco_hydro_25"/>
    <property type="match status" value="1"/>
</dbReference>
<dbReference type="InterPro" id="IPR017853">
    <property type="entry name" value="GH"/>
</dbReference>
<dbReference type="GO" id="GO:0009253">
    <property type="term" value="P:peptidoglycan catabolic process"/>
    <property type="evidence" value="ECO:0007669"/>
    <property type="project" value="InterPro"/>
</dbReference>
<comment type="catalytic activity">
    <reaction evidence="4">
        <text>Hydrolysis of (1-&gt;4)-beta-linkages between N-acetylmuramic acid and N-acetyl-D-glucosamine residues in a peptidoglycan and between N-acetyl-D-glucosamine residues in chitodextrins.</text>
        <dbReference type="EC" id="3.2.1.17"/>
    </reaction>
</comment>
<proteinExistence type="inferred from homology"/>
<keyword evidence="3 4" id="KW-0326">Glycosidase</keyword>
<dbReference type="PANTHER" id="PTHR34135">
    <property type="entry name" value="LYSOZYME"/>
    <property type="match status" value="1"/>
</dbReference>
<dbReference type="Gene3D" id="1.10.101.10">
    <property type="entry name" value="PGBD-like superfamily/PGBD"/>
    <property type="match status" value="1"/>
</dbReference>
<dbReference type="SUPFAM" id="SSF51445">
    <property type="entry name" value="(Trans)glycosidases"/>
    <property type="match status" value="1"/>
</dbReference>
<dbReference type="EMBL" id="LNQP01000012">
    <property type="protein sequence ID" value="KSU88955.1"/>
    <property type="molecule type" value="Genomic_DNA"/>
</dbReference>
<dbReference type="InterPro" id="IPR008270">
    <property type="entry name" value="Glyco_hydro_25_AS"/>
</dbReference>
<evidence type="ECO:0000313" key="7">
    <source>
        <dbReference type="Proteomes" id="UP000053681"/>
    </source>
</evidence>
<comment type="caution">
    <text evidence="6">The sequence shown here is derived from an EMBL/GenBank/DDBJ whole genome shotgun (WGS) entry which is preliminary data.</text>
</comment>
<reference evidence="6 7" key="1">
    <citation type="submission" date="2015-11" db="EMBL/GenBank/DDBJ databases">
        <title>Bacillus caseinolyticus sp nov.</title>
        <authorList>
            <person name="Dastager S.G."/>
            <person name="Mawlankar R."/>
        </authorList>
    </citation>
    <scope>NUCLEOTIDE SEQUENCE [LARGE SCALE GENOMIC DNA]</scope>
    <source>
        <strain evidence="6 7">SGD-V-76</strain>
    </source>
</reference>
<dbReference type="Proteomes" id="UP000053681">
    <property type="component" value="Unassembled WGS sequence"/>
</dbReference>
<dbReference type="InterPro" id="IPR002477">
    <property type="entry name" value="Peptidoglycan-bd-like"/>
</dbReference>
<dbReference type="PROSITE" id="PS51904">
    <property type="entry name" value="GLYCOSYL_HYDROL_F25_2"/>
    <property type="match status" value="1"/>
</dbReference>
<dbReference type="InterPro" id="IPR036365">
    <property type="entry name" value="PGBD-like_sf"/>
</dbReference>
<dbReference type="PROSITE" id="PS00953">
    <property type="entry name" value="GLYCOSYL_HYDROL_F25_1"/>
    <property type="match status" value="1"/>
</dbReference>
<evidence type="ECO:0000256" key="2">
    <source>
        <dbReference type="ARBA" id="ARBA00022801"/>
    </source>
</evidence>
<dbReference type="GO" id="GO:0016998">
    <property type="term" value="P:cell wall macromolecule catabolic process"/>
    <property type="evidence" value="ECO:0007669"/>
    <property type="project" value="InterPro"/>
</dbReference>
<keyword evidence="7" id="KW-1185">Reference proteome</keyword>
<keyword evidence="2 4" id="KW-0378">Hydrolase</keyword>
<feature type="domain" description="Peptidoglycan binding-like" evidence="5">
    <location>
        <begin position="248"/>
        <end position="308"/>
    </location>
</feature>
<dbReference type="SUPFAM" id="SSF47090">
    <property type="entry name" value="PGBD-like"/>
    <property type="match status" value="1"/>
</dbReference>
<evidence type="ECO:0000256" key="3">
    <source>
        <dbReference type="ARBA" id="ARBA00023295"/>
    </source>
</evidence>
<dbReference type="Pfam" id="PF01471">
    <property type="entry name" value="PG_binding_1"/>
    <property type="match status" value="1"/>
</dbReference>
<dbReference type="SMART" id="SM00641">
    <property type="entry name" value="Glyco_25"/>
    <property type="match status" value="1"/>
</dbReference>